<accession>A0A251N0D6</accession>
<dbReference type="Proteomes" id="UP000006882">
    <property type="component" value="Chromosome G8"/>
</dbReference>
<dbReference type="EMBL" id="CM007658">
    <property type="protein sequence ID" value="ONH92811.1"/>
    <property type="molecule type" value="Genomic_DNA"/>
</dbReference>
<organism evidence="1 2">
    <name type="scientific">Prunus persica</name>
    <name type="common">Peach</name>
    <name type="synonym">Amygdalus persica</name>
    <dbReference type="NCBI Taxonomy" id="3760"/>
    <lineage>
        <taxon>Eukaryota</taxon>
        <taxon>Viridiplantae</taxon>
        <taxon>Streptophyta</taxon>
        <taxon>Embryophyta</taxon>
        <taxon>Tracheophyta</taxon>
        <taxon>Spermatophyta</taxon>
        <taxon>Magnoliopsida</taxon>
        <taxon>eudicotyledons</taxon>
        <taxon>Gunneridae</taxon>
        <taxon>Pentapetalae</taxon>
        <taxon>rosids</taxon>
        <taxon>fabids</taxon>
        <taxon>Rosales</taxon>
        <taxon>Rosaceae</taxon>
        <taxon>Amygdaloideae</taxon>
        <taxon>Amygdaleae</taxon>
        <taxon>Prunus</taxon>
    </lineage>
</organism>
<protein>
    <submittedName>
        <fullName evidence="1">Uncharacterized protein</fullName>
    </submittedName>
</protein>
<evidence type="ECO:0000313" key="2">
    <source>
        <dbReference type="Proteomes" id="UP000006882"/>
    </source>
</evidence>
<evidence type="ECO:0000313" key="1">
    <source>
        <dbReference type="EMBL" id="ONH92811.1"/>
    </source>
</evidence>
<dbReference type="Gramene" id="ONH92811">
    <property type="protein sequence ID" value="ONH92811"/>
    <property type="gene ID" value="PRUPE_8G197200"/>
</dbReference>
<name>A0A251N0D6_PRUPE</name>
<proteinExistence type="predicted"/>
<gene>
    <name evidence="1" type="ORF">PRUPE_8G197200</name>
</gene>
<sequence length="92" mass="10883">MRKRRRCTRRGSKSRILLPRNMRCLKQSTRARIHKARLKLGLKLRLTKGGLALTRTSVLRMYMRSTTSVVWKSSISMKRFMSDEQRRTSLAM</sequence>
<keyword evidence="2" id="KW-1185">Reference proteome</keyword>
<reference evidence="1 2" key="1">
    <citation type="journal article" date="2013" name="Nat. Genet.">
        <title>The high-quality draft genome of peach (Prunus persica) identifies unique patterns of genetic diversity, domestication and genome evolution.</title>
        <authorList>
            <consortium name="International Peach Genome Initiative"/>
            <person name="Verde I."/>
            <person name="Abbott A.G."/>
            <person name="Scalabrin S."/>
            <person name="Jung S."/>
            <person name="Shu S."/>
            <person name="Marroni F."/>
            <person name="Zhebentyayeva T."/>
            <person name="Dettori M.T."/>
            <person name="Grimwood J."/>
            <person name="Cattonaro F."/>
            <person name="Zuccolo A."/>
            <person name="Rossini L."/>
            <person name="Jenkins J."/>
            <person name="Vendramin E."/>
            <person name="Meisel L.A."/>
            <person name="Decroocq V."/>
            <person name="Sosinski B."/>
            <person name="Prochnik S."/>
            <person name="Mitros T."/>
            <person name="Policriti A."/>
            <person name="Cipriani G."/>
            <person name="Dondini L."/>
            <person name="Ficklin S."/>
            <person name="Goodstein D.M."/>
            <person name="Xuan P."/>
            <person name="Del Fabbro C."/>
            <person name="Aramini V."/>
            <person name="Copetti D."/>
            <person name="Gonzalez S."/>
            <person name="Horner D.S."/>
            <person name="Falchi R."/>
            <person name="Lucas S."/>
            <person name="Mica E."/>
            <person name="Maldonado J."/>
            <person name="Lazzari B."/>
            <person name="Bielenberg D."/>
            <person name="Pirona R."/>
            <person name="Miculan M."/>
            <person name="Barakat A."/>
            <person name="Testolin R."/>
            <person name="Stella A."/>
            <person name="Tartarini S."/>
            <person name="Tonutti P."/>
            <person name="Arus P."/>
            <person name="Orellana A."/>
            <person name="Wells C."/>
            <person name="Main D."/>
            <person name="Vizzotto G."/>
            <person name="Silva H."/>
            <person name="Salamini F."/>
            <person name="Schmutz J."/>
            <person name="Morgante M."/>
            <person name="Rokhsar D.S."/>
        </authorList>
    </citation>
    <scope>NUCLEOTIDE SEQUENCE [LARGE SCALE GENOMIC DNA]</scope>
    <source>
        <strain evidence="2">cv. Nemared</strain>
    </source>
</reference>
<dbReference type="AlphaFoldDB" id="A0A251N0D6"/>